<evidence type="ECO:0000313" key="32">
    <source>
        <dbReference type="Proteomes" id="UP000368512"/>
    </source>
</evidence>
<dbReference type="Proteomes" id="UP000843503">
    <property type="component" value="Unassembled WGS sequence"/>
</dbReference>
<evidence type="ECO:0000313" key="39">
    <source>
        <dbReference type="Proteomes" id="UP000522199"/>
    </source>
</evidence>
<evidence type="ECO:0000313" key="27">
    <source>
        <dbReference type="EMBL" id="NYA00714.1"/>
    </source>
</evidence>
<evidence type="ECO:0000313" key="44">
    <source>
        <dbReference type="Proteomes" id="UP000544530"/>
    </source>
</evidence>
<evidence type="ECO:0000313" key="37">
    <source>
        <dbReference type="Proteomes" id="UP000478682"/>
    </source>
</evidence>
<dbReference type="Proteomes" id="UP000403352">
    <property type="component" value="Unassembled WGS sequence"/>
</dbReference>
<dbReference type="PROSITE" id="PS51257">
    <property type="entry name" value="PROKAR_LIPOPROTEIN"/>
    <property type="match status" value="1"/>
</dbReference>
<accession>A0A0B8QZQ9</accession>
<comment type="similarity">
    <text evidence="2">Belongs to the bacterial solute-binding protein 8 family.</text>
</comment>
<keyword evidence="3" id="KW-0813">Transport</keyword>
<dbReference type="EMBL" id="AANEHK010000004">
    <property type="protein sequence ID" value="EDO0985451.1"/>
    <property type="molecule type" value="Genomic_DNA"/>
</dbReference>
<evidence type="ECO:0000313" key="34">
    <source>
        <dbReference type="Proteomes" id="UP000403352"/>
    </source>
</evidence>
<evidence type="ECO:0000313" key="12">
    <source>
        <dbReference type="EMBL" id="EAE4940504.1"/>
    </source>
</evidence>
<evidence type="ECO:0000313" key="43">
    <source>
        <dbReference type="Proteomes" id="UP000533021"/>
    </source>
</evidence>
<dbReference type="GO" id="GO:1901678">
    <property type="term" value="P:iron coordination entity transport"/>
    <property type="evidence" value="ECO:0007669"/>
    <property type="project" value="UniProtKB-ARBA"/>
</dbReference>
<dbReference type="PANTHER" id="PTHR30532">
    <property type="entry name" value="IRON III DICITRATE-BINDING PERIPLASMIC PROTEIN"/>
    <property type="match status" value="1"/>
</dbReference>
<evidence type="ECO:0000313" key="16">
    <source>
        <dbReference type="EMBL" id="EAG9387792.1"/>
    </source>
</evidence>
<evidence type="ECO:0000313" key="15">
    <source>
        <dbReference type="EMBL" id="EAG6990415.1"/>
    </source>
</evidence>
<dbReference type="Gene3D" id="3.40.50.1980">
    <property type="entry name" value="Nitrogenase molybdenum iron protein domain"/>
    <property type="match status" value="2"/>
</dbReference>
<feature type="chain" id="PRO_5015035047" evidence="5">
    <location>
        <begin position="25"/>
        <end position="306"/>
    </location>
</feature>
<evidence type="ECO:0000313" key="48">
    <source>
        <dbReference type="Proteomes" id="UP000843775"/>
    </source>
</evidence>
<dbReference type="Proteomes" id="UP000546397">
    <property type="component" value="Unassembled WGS sequence"/>
</dbReference>
<evidence type="ECO:0000313" key="23">
    <source>
        <dbReference type="EMBL" id="EDO0985451.1"/>
    </source>
</evidence>
<dbReference type="EMBL" id="AAAREG010000007">
    <property type="protein sequence ID" value="EAE2354636.1"/>
    <property type="molecule type" value="Genomic_DNA"/>
</dbReference>
<evidence type="ECO:0000313" key="19">
    <source>
        <dbReference type="EMBL" id="EAH3294686.1"/>
    </source>
</evidence>
<evidence type="ECO:0000256" key="3">
    <source>
        <dbReference type="ARBA" id="ARBA00022448"/>
    </source>
</evidence>
<dbReference type="KEGG" id="lmv:Y193_13030"/>
<evidence type="ECO:0000313" key="42">
    <source>
        <dbReference type="Proteomes" id="UP000530452"/>
    </source>
</evidence>
<sequence length="306" mass="33622">MYQKHKWAAILMTVLLAVVLTACGSSSDKDSSKEKESATKTVTDTMDRKVEVPTTPKRIVALQNVSEMEILGVKPVGTTDYYITTYPEATKGTESVGNDKPSIEKIANLKPDLIIISDYQKDLLENLEKVAPVYITHFGDTPDKQLSNIANLLNKKAEKEKWDKDYAASSKEAKATLKDAGVANEKAAVIQFYGKEIYVHDAKVFDGLYSGAGFTPTDAAKANKETKAISSEAIPEYAAGADRLFILMPADGNTDSVDEMLKGVWKDIPAVKKNQVYKVDNTKWSDYSASAQLYQMEDAVKQITGK</sequence>
<evidence type="ECO:0000313" key="13">
    <source>
        <dbReference type="EMBL" id="EAG1892053.1"/>
    </source>
</evidence>
<evidence type="ECO:0000313" key="21">
    <source>
        <dbReference type="EMBL" id="ECX6923775.1"/>
    </source>
</evidence>
<dbReference type="Proteomes" id="UP000548278">
    <property type="component" value="Unassembled WGS sequence"/>
</dbReference>
<evidence type="ECO:0000313" key="33">
    <source>
        <dbReference type="Proteomes" id="UP000379076"/>
    </source>
</evidence>
<dbReference type="Proteomes" id="UP000393182">
    <property type="component" value="Unassembled WGS sequence"/>
</dbReference>
<evidence type="ECO:0000313" key="14">
    <source>
        <dbReference type="EMBL" id="EAG4462305.1"/>
    </source>
</evidence>
<feature type="domain" description="Fe/B12 periplasmic-binding" evidence="6">
    <location>
        <begin position="58"/>
        <end position="306"/>
    </location>
</feature>
<dbReference type="EMBL" id="AABBZO010000008">
    <property type="protein sequence ID" value="EAG4462305.1"/>
    <property type="molecule type" value="Genomic_DNA"/>
</dbReference>
<evidence type="ECO:0000313" key="20">
    <source>
        <dbReference type="EMBL" id="EAH4241117.1"/>
    </source>
</evidence>
<dbReference type="EMBL" id="AABGUK010000001">
    <property type="protein sequence ID" value="EAH4241117.1"/>
    <property type="molecule type" value="Genomic_DNA"/>
</dbReference>
<reference evidence="47 48" key="2">
    <citation type="journal article" date="2018" name="Genome Biol.">
        <title>SKESA: strategic k-mer extension for scrupulous assemblies.</title>
        <authorList>
            <person name="Souvorov A."/>
            <person name="Agarwala R."/>
            <person name="Lipman D.J."/>
        </authorList>
    </citation>
    <scope>NUCLEOTIDE SEQUENCE [LARGE SCALE GENOMIC DNA]</scope>
    <source>
        <strain evidence="24">09CEB371LM</strain>
        <strain evidence="26">2017-325981-023-01</strain>
        <strain evidence="25 48">DMG1500109</strain>
    </source>
</reference>
<dbReference type="Proteomes" id="UP000843775">
    <property type="component" value="Unassembled WGS sequence"/>
</dbReference>
<dbReference type="SUPFAM" id="SSF53807">
    <property type="entry name" value="Helical backbone' metal receptor"/>
    <property type="match status" value="1"/>
</dbReference>
<dbReference type="InterPro" id="IPR051313">
    <property type="entry name" value="Bact_iron-sidero_bind"/>
</dbReference>
<dbReference type="EMBL" id="JACAVN010000001">
    <property type="protein sequence ID" value="NYA00714.1"/>
    <property type="molecule type" value="Genomic_DNA"/>
</dbReference>
<dbReference type="EMBL" id="AABDGJ010000004">
    <property type="protein sequence ID" value="EAG6990415.1"/>
    <property type="molecule type" value="Genomic_DNA"/>
</dbReference>
<dbReference type="Proteomes" id="UP000530452">
    <property type="component" value="Unassembled WGS sequence"/>
</dbReference>
<keyword evidence="4 5" id="KW-0732">Signal</keyword>
<dbReference type="EMBL" id="QXLS01000001">
    <property type="protein sequence ID" value="RKA11159.1"/>
    <property type="molecule type" value="Genomic_DNA"/>
</dbReference>
<evidence type="ECO:0000313" key="11">
    <source>
        <dbReference type="EMBL" id="EAE2354636.1"/>
    </source>
</evidence>
<evidence type="ECO:0000256" key="5">
    <source>
        <dbReference type="SAM" id="SignalP"/>
    </source>
</evidence>
<reference evidence="23 36" key="6">
    <citation type="submission" date="2019-08" db="EMBL/GenBank/DDBJ databases">
        <authorList>
            <person name="Ashton P.M."/>
            <person name="Dallman T."/>
            <person name="Nair S."/>
            <person name="De Pinna E."/>
            <person name="Peters T."/>
            <person name="Grant K."/>
        </authorList>
    </citation>
    <scope>NUCLEOTIDE SEQUENCE [LARGE SCALE GENOMIC DNA]</scope>
    <source>
        <strain evidence="18 43">282333</strain>
        <strain evidence="19 42">282352</strain>
        <strain evidence="17 45">289003</strain>
        <strain evidence="23 36">788324</strain>
        <strain evidence="12">RL15000286</strain>
    </source>
</reference>
<evidence type="ECO:0000313" key="35">
    <source>
        <dbReference type="Proteomes" id="UP000427828"/>
    </source>
</evidence>
<dbReference type="Proteomes" id="UP000467536">
    <property type="component" value="Unassembled WGS sequence"/>
</dbReference>
<dbReference type="AlphaFoldDB" id="A0A0B8QZQ9"/>
<dbReference type="RefSeq" id="WP_003725445.1">
    <property type="nucleotide sequence ID" value="NC_021825.2"/>
</dbReference>
<dbReference type="Proteomes" id="UP000379076">
    <property type="component" value="Unassembled WGS sequence"/>
</dbReference>
<reference evidence="24" key="7">
    <citation type="submission" date="2019-10" db="EMBL/GenBank/DDBJ databases">
        <authorList>
            <consortium name="NCBI Pathogen Detection Project"/>
        </authorList>
    </citation>
    <scope>NUCLEOTIDE SEQUENCE</scope>
    <source>
        <strain evidence="24">09CEB371LM</strain>
        <strain evidence="26">2017-325981-023-01</strain>
        <strain evidence="25">DMG1500109</strain>
    </source>
</reference>
<evidence type="ECO:0000313" key="22">
    <source>
        <dbReference type="EMBL" id="ECY9782396.1"/>
    </source>
</evidence>
<dbReference type="GO" id="GO:0030288">
    <property type="term" value="C:outer membrane-bounded periplasmic space"/>
    <property type="evidence" value="ECO:0007669"/>
    <property type="project" value="TreeGrafter"/>
</dbReference>
<evidence type="ECO:0000313" key="46">
    <source>
        <dbReference type="Proteomes" id="UP000548278"/>
    </source>
</evidence>
<dbReference type="PANTHER" id="PTHR30532:SF26">
    <property type="entry name" value="IRON(3+)-HYDROXAMATE-BINDING PROTEIN FHUD"/>
    <property type="match status" value="1"/>
</dbReference>
<comment type="subcellular location">
    <subcellularLocation>
        <location evidence="1">Cell envelope</location>
    </subcellularLocation>
</comment>
<dbReference type="EMBL" id="AALAQH010000001">
    <property type="protein sequence ID" value="ECX6923775.1"/>
    <property type="molecule type" value="Genomic_DNA"/>
</dbReference>
<evidence type="ECO:0000313" key="29">
    <source>
        <dbReference type="Proteomes" id="UP000272537"/>
    </source>
</evidence>
<evidence type="ECO:0000313" key="17">
    <source>
        <dbReference type="EMBL" id="EAG9518749.1"/>
    </source>
</evidence>
<dbReference type="Proteomes" id="UP000522199">
    <property type="component" value="Unassembled WGS sequence"/>
</dbReference>
<dbReference type="EMBL" id="AAAQQZ010000005">
    <property type="protein sequence ID" value="EAE1339413.1"/>
    <property type="molecule type" value="Genomic_DNA"/>
</dbReference>
<evidence type="ECO:0000313" key="30">
    <source>
        <dbReference type="Proteomes" id="UP000336166"/>
    </source>
</evidence>
<dbReference type="EMBL" id="AALGDA010000011">
    <property type="protein sequence ID" value="ECY9782396.1"/>
    <property type="molecule type" value="Genomic_DNA"/>
</dbReference>
<dbReference type="EMBL" id="AABEKY010000005">
    <property type="protein sequence ID" value="EAG9387792.1"/>
    <property type="molecule type" value="Genomic_DNA"/>
</dbReference>
<evidence type="ECO:0000256" key="2">
    <source>
        <dbReference type="ARBA" id="ARBA00008814"/>
    </source>
</evidence>
<evidence type="ECO:0000313" key="7">
    <source>
        <dbReference type="EMBL" id="EAC5551067.1"/>
    </source>
</evidence>
<evidence type="ECO:0000313" key="24">
    <source>
        <dbReference type="EMBL" id="HAA8053177.1"/>
    </source>
</evidence>
<evidence type="ECO:0000313" key="9">
    <source>
        <dbReference type="EMBL" id="EAD1184199.1"/>
    </source>
</evidence>
<reference evidence="28 29" key="1">
    <citation type="journal article" date="2018" name="BMC Genomics">
        <title>Genes significantly associated with lineage II food isolates of Listeria monocytogenes.</title>
        <authorList>
            <person name="Pirone-Davies C."/>
            <person name="Chen Y."/>
            <person name="Pightling A."/>
            <person name="Ryan G."/>
            <person name="Wang Y."/>
            <person name="Yao K."/>
            <person name="Hoffmann M."/>
            <person name="Allard M.W."/>
        </authorList>
    </citation>
    <scope>NUCLEOTIDE SEQUENCE [LARGE SCALE GENOMIC DNA]</scope>
    <source>
        <strain evidence="28 29">PNUSAL000550</strain>
    </source>
</reference>
<dbReference type="Proteomes" id="UP000489121">
    <property type="component" value="Unassembled WGS sequence"/>
</dbReference>
<dbReference type="EMBL" id="AAAIXK010000006">
    <property type="protein sequence ID" value="EAC5551067.1"/>
    <property type="molecule type" value="Genomic_DNA"/>
</dbReference>
<dbReference type="Proteomes" id="UP000336166">
    <property type="component" value="Unassembled WGS sequence"/>
</dbReference>
<reference evidence="39 46" key="5">
    <citation type="submission" date="2019-04" db="EMBL/GenBank/DDBJ databases">
        <authorList>
            <consortium name="GenomeTrakr network: Whole genome sequencing for foodborne pathogen traceback"/>
        </authorList>
    </citation>
    <scope>NUCLEOTIDE SEQUENCE [LARGE SCALE GENOMIC DNA]</scope>
    <source>
        <strain evidence="15 46">CFSAN004300</strain>
        <strain evidence="16 39">CFSAN072474</strain>
    </source>
</reference>
<protein>
    <submittedName>
        <fullName evidence="23">ABC transporter substrate-binding protein</fullName>
    </submittedName>
    <submittedName>
        <fullName evidence="28">Fe(3+)-citrate-binding protein YfmC</fullName>
    </submittedName>
</protein>
<dbReference type="Proteomes" id="UP000368512">
    <property type="component" value="Unassembled WGS sequence"/>
</dbReference>
<evidence type="ECO:0000313" key="18">
    <source>
        <dbReference type="EMBL" id="EAH2282487.1"/>
    </source>
</evidence>
<dbReference type="PROSITE" id="PS50983">
    <property type="entry name" value="FE_B12_PBP"/>
    <property type="match status" value="1"/>
</dbReference>
<gene>
    <name evidence="28" type="primary">yfmc</name>
    <name evidence="15" type="ORF">AB917_07425</name>
    <name evidence="10" type="ORF">ART25_10885</name>
    <name evidence="7" type="ORF">ARY78_11565</name>
    <name evidence="13" type="ORF">BB997_00355</name>
    <name evidence="21" type="ORF">BCZ19_03770</name>
    <name evidence="14" type="ORF">CA369_08405</name>
    <name evidence="16" type="ORF">CW845_09875</name>
    <name evidence="18" type="ORF">D4920_10420</name>
    <name evidence="17" type="ORF">D4B11_03115</name>
    <name evidence="19" type="ORF">D5N24_09775</name>
    <name evidence="8" type="ORF">DQ70_00355</name>
    <name evidence="28" type="ORF">DYZ80_00692</name>
    <name evidence="12" type="ORF">E1W56_00390</name>
    <name evidence="20" type="ORF">E5F58_03770</name>
    <name evidence="22" type="ORF">F6515_05255</name>
    <name evidence="23" type="ORF">FV747_05490</name>
    <name evidence="24" type="ORF">GHH22_08415</name>
    <name evidence="25" type="ORF">GI949_10505</name>
    <name evidence="26" type="ORF">HQN34_000206</name>
    <name evidence="27" type="ORF">HZJ64_02625</name>
    <name evidence="9" type="ORF">QD52_03765</name>
    <name evidence="11" type="ORF">Y261_09790</name>
</gene>
<feature type="signal peptide" evidence="5">
    <location>
        <begin position="1"/>
        <end position="24"/>
    </location>
</feature>
<evidence type="ECO:0000313" key="10">
    <source>
        <dbReference type="EMBL" id="EAE1339413.1"/>
    </source>
</evidence>
<dbReference type="EMBL" id="AAASLB010000001">
    <property type="protein sequence ID" value="EAE4940504.1"/>
    <property type="molecule type" value="Genomic_DNA"/>
</dbReference>
<dbReference type="Proteomes" id="UP000544530">
    <property type="component" value="Unassembled WGS sequence"/>
</dbReference>
<reference evidence="27 44" key="8">
    <citation type="submission" date="2020-06" db="EMBL/GenBank/DDBJ databases">
        <title>Two Listeria outbreaks in Switzerland in 2018 and 2020.</title>
        <authorList>
            <person name="Stevens M.J.A."/>
            <person name="Bloemberg G."/>
            <person name="Nusch-Inderbinnen M."/>
            <person name="Stephan R."/>
        </authorList>
    </citation>
    <scope>NUCLEOTIDE SEQUENCE [LARGE SCALE GENOMIC DNA]</scope>
    <source>
        <strain evidence="27 44">N18-0707</strain>
    </source>
</reference>
<evidence type="ECO:0000313" key="38">
    <source>
        <dbReference type="Proteomes" id="UP000489121"/>
    </source>
</evidence>
<evidence type="ECO:0000313" key="40">
    <source>
        <dbReference type="Proteomes" id="UP000527632"/>
    </source>
</evidence>
<evidence type="ECO:0000313" key="41">
    <source>
        <dbReference type="Proteomes" id="UP000528151"/>
    </source>
</evidence>
<dbReference type="EMBL" id="AABFVG010000006">
    <property type="protein sequence ID" value="EAH2282487.1"/>
    <property type="molecule type" value="Genomic_DNA"/>
</dbReference>
<evidence type="ECO:0000256" key="4">
    <source>
        <dbReference type="ARBA" id="ARBA00022729"/>
    </source>
</evidence>
<dbReference type="Proteomes" id="UP000527632">
    <property type="component" value="Unassembled WGS sequence"/>
</dbReference>
<comment type="caution">
    <text evidence="23">The sequence shown here is derived from an EMBL/GenBank/DDBJ whole genome shotgun (WGS) entry which is preliminary data.</text>
</comment>
<reference evidence="31 32" key="4">
    <citation type="submission" date="2018-06" db="EMBL/GenBank/DDBJ databases">
        <authorList>
            <consortium name="GenomeTrakr: Next Generation Sequencing Network for Food Pathogen Tracability"/>
        </authorList>
    </citation>
    <scope>NUCLEOTIDE SEQUENCE [LARGE SCALE GENOMIC DNA]</scope>
    <source>
        <strain evidence="8 32">CFSAN008042</strain>
        <strain evidence="14 41">CFSAN063727</strain>
        <strain evidence="10 33">FDA00006494</strain>
        <strain evidence="7 31">FDA00007096</strain>
        <strain evidence="9 34">FDA00008584</strain>
        <strain evidence="21 35">FLAG-51482A</strain>
        <strain evidence="20 40">LS1344</strain>
    </source>
</reference>
<proteinExistence type="inferred from homology"/>
<dbReference type="OMA" id="PVERSYW"/>
<dbReference type="EMBL" id="AAAJWF010000001">
    <property type="protein sequence ID" value="EAC7479131.1"/>
    <property type="molecule type" value="Genomic_DNA"/>
</dbReference>
<evidence type="ECO:0000313" key="31">
    <source>
        <dbReference type="Proteomes" id="UP000365297"/>
    </source>
</evidence>
<dbReference type="Proteomes" id="UP000272537">
    <property type="component" value="Unassembled WGS sequence"/>
</dbReference>
<dbReference type="InterPro" id="IPR002491">
    <property type="entry name" value="ABC_transptr_periplasmic_BD"/>
</dbReference>
<evidence type="ECO:0000259" key="6">
    <source>
        <dbReference type="PROSITE" id="PS50983"/>
    </source>
</evidence>
<evidence type="ECO:0000313" key="26">
    <source>
        <dbReference type="EMBL" id="HAJ9592041.1"/>
    </source>
</evidence>
<dbReference type="EMBL" id="AAALRN010000001">
    <property type="protein sequence ID" value="EAD1184199.1"/>
    <property type="molecule type" value="Genomic_DNA"/>
</dbReference>
<dbReference type="EMBL" id="AABGHY010000006">
    <property type="protein sequence ID" value="EAH3294686.1"/>
    <property type="molecule type" value="Genomic_DNA"/>
</dbReference>
<dbReference type="Proteomes" id="UP000478682">
    <property type="component" value="Unassembled WGS sequence"/>
</dbReference>
<dbReference type="Proteomes" id="UP000365297">
    <property type="component" value="Unassembled WGS sequence"/>
</dbReference>
<dbReference type="EMBL" id="DABJAN010000001">
    <property type="protein sequence ID" value="HAJ9592041.1"/>
    <property type="molecule type" value="Genomic_DNA"/>
</dbReference>
<dbReference type="Pfam" id="PF01497">
    <property type="entry name" value="Peripla_BP_2"/>
    <property type="match status" value="1"/>
</dbReference>
<organism evidence="23 36">
    <name type="scientific">Listeria monocytogenes</name>
    <dbReference type="NCBI Taxonomy" id="1639"/>
    <lineage>
        <taxon>Bacteria</taxon>
        <taxon>Bacillati</taxon>
        <taxon>Bacillota</taxon>
        <taxon>Bacilli</taxon>
        <taxon>Bacillales</taxon>
        <taxon>Listeriaceae</taxon>
        <taxon>Listeria</taxon>
    </lineage>
</organism>
<evidence type="ECO:0000313" key="28">
    <source>
        <dbReference type="EMBL" id="RKA11159.1"/>
    </source>
</evidence>
<evidence type="ECO:0000313" key="8">
    <source>
        <dbReference type="EMBL" id="EAC7479131.1"/>
    </source>
</evidence>
<evidence type="ECO:0000313" key="45">
    <source>
        <dbReference type="Proteomes" id="UP000546397"/>
    </source>
</evidence>
<evidence type="ECO:0000256" key="1">
    <source>
        <dbReference type="ARBA" id="ARBA00004196"/>
    </source>
</evidence>
<dbReference type="Proteomes" id="UP000533021">
    <property type="component" value="Unassembled WGS sequence"/>
</dbReference>
<evidence type="ECO:0000313" key="47">
    <source>
        <dbReference type="Proteomes" id="UP000843503"/>
    </source>
</evidence>
<dbReference type="Proteomes" id="UP000528151">
    <property type="component" value="Unassembled WGS sequence"/>
</dbReference>
<dbReference type="EMBL" id="DAAJZA010000007">
    <property type="protein sequence ID" value="HAC1755394.1"/>
    <property type="molecule type" value="Genomic_DNA"/>
</dbReference>
<dbReference type="KEGG" id="lmok:CQ02_02935"/>
<dbReference type="EMBL" id="AABEMN010000003">
    <property type="protein sequence ID" value="EAG9518749.1"/>
    <property type="molecule type" value="Genomic_DNA"/>
</dbReference>
<dbReference type="EMBL" id="AABATR010000001">
    <property type="protein sequence ID" value="EAG1892053.1"/>
    <property type="molecule type" value="Genomic_DNA"/>
</dbReference>
<evidence type="ECO:0000313" key="25">
    <source>
        <dbReference type="EMBL" id="HAC1755394.1"/>
    </source>
</evidence>
<name>A0A0B8QZQ9_LISMN</name>
<dbReference type="EMBL" id="DAAEEB010000005">
    <property type="protein sequence ID" value="HAA8053177.1"/>
    <property type="molecule type" value="Genomic_DNA"/>
</dbReference>
<reference evidence="30 37" key="3">
    <citation type="submission" date="2018-06" db="EMBL/GenBank/DDBJ databases">
        <authorList>
            <consortium name="PulseNet: The National Subtyping Network for Foodborne Disease Surveillance"/>
            <person name="Tarr C.L."/>
            <person name="Trees E."/>
            <person name="Katz L.S."/>
            <person name="Carleton-Romer H.A."/>
            <person name="Stroika S."/>
            <person name="Kucerova Z."/>
            <person name="Roache K.F."/>
            <person name="Sabol A.L."/>
            <person name="Besser J."/>
            <person name="Gerner-Smidt P."/>
        </authorList>
    </citation>
    <scope>NUCLEOTIDE SEQUENCE [LARGE SCALE GENOMIC DNA]</scope>
    <source>
        <strain evidence="11 30">PNUSAL000134</strain>
        <strain evidence="13 37">PNUSAL002298</strain>
        <strain evidence="22 38">PNUSAL005692</strain>
    </source>
</reference>
<evidence type="ECO:0000313" key="36">
    <source>
        <dbReference type="Proteomes" id="UP000467536"/>
    </source>
</evidence>
<dbReference type="Proteomes" id="UP000427828">
    <property type="component" value="Unassembled WGS sequence"/>
</dbReference>
<dbReference type="Proteomes" id="UP000840039">
    <property type="component" value="Unassembled WGS sequence"/>
</dbReference>